<sequence length="258" mass="27653">MEDSDAVIHIAGVVNAPDRKGFEAGNATGTAAVIAAMKRAGIRRLVHVSSLAAREPHLSDYGWSKAEAERHVEASGLDWTMVRPPAIFGPGDAELLELFQMAVRGFVLLPPAGRLSVIHVDDLADLLVRLGGVESAATKEAIYEVDDGRPDGWSHVAFAKAIGHAVGRKAVRTISLPSVCVRWGARIDRLLRGDRARLTPDRAAYFCHADWVSRADLRPPADLWTPGIATETGLEATAAAYRAKGLLPSLSSEGVRRA</sequence>
<dbReference type="Proteomes" id="UP001138540">
    <property type="component" value="Unassembled WGS sequence"/>
</dbReference>
<name>A0ABR6N9Z6_9SPHN</name>
<reference evidence="2 3" key="1">
    <citation type="submission" date="2020-08" db="EMBL/GenBank/DDBJ databases">
        <title>Exploring microbial biodiversity for novel pathways involved in the catabolism of aromatic compounds derived from lignin.</title>
        <authorList>
            <person name="Elkins J."/>
        </authorList>
    </citation>
    <scope>NUCLEOTIDE SEQUENCE [LARGE SCALE GENOMIC DNA]</scope>
    <source>
        <strain evidence="2 3">B1D3A</strain>
    </source>
</reference>
<dbReference type="InterPro" id="IPR051207">
    <property type="entry name" value="ComplexI_NDUFA9_subunit"/>
</dbReference>
<organism evidence="2 3">
    <name type="scientific">Sphingobium lignivorans</name>
    <dbReference type="NCBI Taxonomy" id="2735886"/>
    <lineage>
        <taxon>Bacteria</taxon>
        <taxon>Pseudomonadati</taxon>
        <taxon>Pseudomonadota</taxon>
        <taxon>Alphaproteobacteria</taxon>
        <taxon>Sphingomonadales</taxon>
        <taxon>Sphingomonadaceae</taxon>
        <taxon>Sphingobium</taxon>
    </lineage>
</organism>
<dbReference type="PANTHER" id="PTHR12126:SF11">
    <property type="entry name" value="NADH DEHYDROGENASE [UBIQUINONE] 1 ALPHA SUBCOMPLEX SUBUNIT 9, MITOCHONDRIAL"/>
    <property type="match status" value="1"/>
</dbReference>
<comment type="caution">
    <text evidence="2">The sequence shown here is derived from an EMBL/GenBank/DDBJ whole genome shotgun (WGS) entry which is preliminary data.</text>
</comment>
<dbReference type="InterPro" id="IPR016040">
    <property type="entry name" value="NAD(P)-bd_dom"/>
</dbReference>
<dbReference type="Gene3D" id="3.40.50.720">
    <property type="entry name" value="NAD(P)-binding Rossmann-like Domain"/>
    <property type="match status" value="1"/>
</dbReference>
<dbReference type="PANTHER" id="PTHR12126">
    <property type="entry name" value="NADH-UBIQUINONE OXIDOREDUCTASE 39 KDA SUBUNIT-RELATED"/>
    <property type="match status" value="1"/>
</dbReference>
<protein>
    <submittedName>
        <fullName evidence="2">Uncharacterized protein YbjT (DUF2867 family)</fullName>
    </submittedName>
</protein>
<evidence type="ECO:0000259" key="1">
    <source>
        <dbReference type="Pfam" id="PF13460"/>
    </source>
</evidence>
<feature type="domain" description="NAD(P)-binding" evidence="1">
    <location>
        <begin position="1"/>
        <end position="87"/>
    </location>
</feature>
<dbReference type="Pfam" id="PF13460">
    <property type="entry name" value="NAD_binding_10"/>
    <property type="match status" value="1"/>
</dbReference>
<proteinExistence type="predicted"/>
<dbReference type="SUPFAM" id="SSF51735">
    <property type="entry name" value="NAD(P)-binding Rossmann-fold domains"/>
    <property type="match status" value="1"/>
</dbReference>
<dbReference type="EMBL" id="JACHKA010000001">
    <property type="protein sequence ID" value="MBB5984095.1"/>
    <property type="molecule type" value="Genomic_DNA"/>
</dbReference>
<dbReference type="InterPro" id="IPR036291">
    <property type="entry name" value="NAD(P)-bd_dom_sf"/>
</dbReference>
<gene>
    <name evidence="2" type="ORF">HNP60_000069</name>
</gene>
<evidence type="ECO:0000313" key="2">
    <source>
        <dbReference type="EMBL" id="MBB5984095.1"/>
    </source>
</evidence>
<keyword evidence="3" id="KW-1185">Reference proteome</keyword>
<evidence type="ECO:0000313" key="3">
    <source>
        <dbReference type="Proteomes" id="UP001138540"/>
    </source>
</evidence>
<accession>A0ABR6N9Z6</accession>